<comment type="caution">
    <text evidence="2">The sequence shown here is derived from an EMBL/GenBank/DDBJ whole genome shotgun (WGS) entry which is preliminary data.</text>
</comment>
<reference evidence="3" key="1">
    <citation type="submission" date="2016-06" db="EMBL/GenBank/DDBJ databases">
        <title>Parallel loss of symbiosis genes in relatives of nitrogen-fixing non-legume Parasponia.</title>
        <authorList>
            <person name="Van Velzen R."/>
            <person name="Holmer R."/>
            <person name="Bu F."/>
            <person name="Rutten L."/>
            <person name="Van Zeijl A."/>
            <person name="Liu W."/>
            <person name="Santuari L."/>
            <person name="Cao Q."/>
            <person name="Sharma T."/>
            <person name="Shen D."/>
            <person name="Roswanjaya Y."/>
            <person name="Wardhani T."/>
            <person name="Kalhor M.S."/>
            <person name="Jansen J."/>
            <person name="Van den Hoogen J."/>
            <person name="Gungor B."/>
            <person name="Hartog M."/>
            <person name="Hontelez J."/>
            <person name="Verver J."/>
            <person name="Yang W.-C."/>
            <person name="Schijlen E."/>
            <person name="Repin R."/>
            <person name="Schilthuizen M."/>
            <person name="Schranz E."/>
            <person name="Heidstra R."/>
            <person name="Miyata K."/>
            <person name="Fedorova E."/>
            <person name="Kohlen W."/>
            <person name="Bisseling T."/>
            <person name="Smit S."/>
            <person name="Geurts R."/>
        </authorList>
    </citation>
    <scope>NUCLEOTIDE SEQUENCE [LARGE SCALE GENOMIC DNA]</scope>
    <source>
        <strain evidence="3">cv. WU1-14</strain>
    </source>
</reference>
<proteinExistence type="predicted"/>
<dbReference type="EMBL" id="JXTB01000017">
    <property type="protein sequence ID" value="PON76593.1"/>
    <property type="molecule type" value="Genomic_DNA"/>
</dbReference>
<dbReference type="AlphaFoldDB" id="A0A2P5DTH3"/>
<organism evidence="2 3">
    <name type="scientific">Parasponia andersonii</name>
    <name type="common">Sponia andersonii</name>
    <dbReference type="NCBI Taxonomy" id="3476"/>
    <lineage>
        <taxon>Eukaryota</taxon>
        <taxon>Viridiplantae</taxon>
        <taxon>Streptophyta</taxon>
        <taxon>Embryophyta</taxon>
        <taxon>Tracheophyta</taxon>
        <taxon>Spermatophyta</taxon>
        <taxon>Magnoliopsida</taxon>
        <taxon>eudicotyledons</taxon>
        <taxon>Gunneridae</taxon>
        <taxon>Pentapetalae</taxon>
        <taxon>rosids</taxon>
        <taxon>fabids</taxon>
        <taxon>Rosales</taxon>
        <taxon>Cannabaceae</taxon>
        <taxon>Parasponia</taxon>
    </lineage>
</organism>
<dbReference type="Proteomes" id="UP000237105">
    <property type="component" value="Unassembled WGS sequence"/>
</dbReference>
<feature type="compositionally biased region" description="Polar residues" evidence="1">
    <location>
        <begin position="1"/>
        <end position="29"/>
    </location>
</feature>
<feature type="compositionally biased region" description="Low complexity" evidence="1">
    <location>
        <begin position="30"/>
        <end position="63"/>
    </location>
</feature>
<dbReference type="STRING" id="3476.A0A2P5DTH3"/>
<sequence length="155" mass="17031">MTTQTAEPSSITRPSQTDQARPISTSFDASSSLPPSRTRRSNPSLRISRISGRGSTGITSRIRASPENSRGHKAAIHLCGAANMGDFLSFVNSMDILGVEKKMVGLMAMMDKFLQNLIEKRRRVLSENSGTEGENNKLVIDSLLGFRKQTQVLHR</sequence>
<feature type="region of interest" description="Disordered" evidence="1">
    <location>
        <begin position="1"/>
        <end position="71"/>
    </location>
</feature>
<evidence type="ECO:0000313" key="2">
    <source>
        <dbReference type="EMBL" id="PON76593.1"/>
    </source>
</evidence>
<name>A0A2P5DTH3_PARAD</name>
<keyword evidence="3" id="KW-1185">Reference proteome</keyword>
<evidence type="ECO:0000313" key="3">
    <source>
        <dbReference type="Proteomes" id="UP000237105"/>
    </source>
</evidence>
<protein>
    <submittedName>
        <fullName evidence="2">Uncharacterized protein</fullName>
    </submittedName>
</protein>
<accession>A0A2P5DTH3</accession>
<gene>
    <name evidence="2" type="ORF">PanWU01x14_032790</name>
</gene>
<evidence type="ECO:0000256" key="1">
    <source>
        <dbReference type="SAM" id="MobiDB-lite"/>
    </source>
</evidence>